<evidence type="ECO:0000256" key="1">
    <source>
        <dbReference type="SAM" id="SignalP"/>
    </source>
</evidence>
<feature type="domain" description="Chalcone isomerase" evidence="2">
    <location>
        <begin position="25"/>
        <end position="175"/>
    </location>
</feature>
<keyword evidence="1" id="KW-0732">Signal</keyword>
<comment type="caution">
    <text evidence="3">The sequence shown here is derived from an EMBL/GenBank/DDBJ whole genome shotgun (WGS) entry which is preliminary data.</text>
</comment>
<reference evidence="3 4" key="1">
    <citation type="journal article" date="2018" name="Int. J. Syst. Evol. Microbiol.">
        <title>Uliginosibacterium sediminicola sp. nov., isolated from freshwater sediment.</title>
        <authorList>
            <person name="Hwang W.M."/>
            <person name="Kim S.M."/>
            <person name="Kang K."/>
            <person name="Ahn T.Y."/>
        </authorList>
    </citation>
    <scope>NUCLEOTIDE SEQUENCE [LARGE SCALE GENOMIC DNA]</scope>
    <source>
        <strain evidence="3 4">M1-21</strain>
    </source>
</reference>
<name>A0ABU9YWQ3_9RHOO</name>
<dbReference type="RefSeq" id="WP_345918924.1">
    <property type="nucleotide sequence ID" value="NZ_JBDIVE010000002.1"/>
</dbReference>
<dbReference type="Proteomes" id="UP001410394">
    <property type="component" value="Unassembled WGS sequence"/>
</dbReference>
<dbReference type="Pfam" id="PF16036">
    <property type="entry name" value="Chalcone_3"/>
    <property type="match status" value="1"/>
</dbReference>
<gene>
    <name evidence="3" type="ORF">ABDB84_06715</name>
</gene>
<feature type="signal peptide" evidence="1">
    <location>
        <begin position="1"/>
        <end position="22"/>
    </location>
</feature>
<evidence type="ECO:0000313" key="4">
    <source>
        <dbReference type="Proteomes" id="UP001410394"/>
    </source>
</evidence>
<sequence length="178" mass="20171">MRARWASLLLGLALLLAPALYAAQELPGALRAQVGNWRLQGQGEMRWFGFAIYSAELWLSGPRFDMSQPFALQLTYARDLSGDRLVTTSIDEIERLGTRDPALLASWRVQLARVFPDVKSGETITGVYMPGRGASFYHEGKLRGEIVDQNLARSFFEIWFDPRTRAPELRQRLLGDNR</sequence>
<accession>A0ABU9YWQ3</accession>
<feature type="chain" id="PRO_5045255885" evidence="1">
    <location>
        <begin position="23"/>
        <end position="178"/>
    </location>
</feature>
<organism evidence="3 4">
    <name type="scientific">Uliginosibacterium sediminicola</name>
    <dbReference type="NCBI Taxonomy" id="2024550"/>
    <lineage>
        <taxon>Bacteria</taxon>
        <taxon>Pseudomonadati</taxon>
        <taxon>Pseudomonadota</taxon>
        <taxon>Betaproteobacteria</taxon>
        <taxon>Rhodocyclales</taxon>
        <taxon>Zoogloeaceae</taxon>
        <taxon>Uliginosibacterium</taxon>
    </lineage>
</organism>
<keyword evidence="3" id="KW-0413">Isomerase</keyword>
<protein>
    <submittedName>
        <fullName evidence="3">Chalcone isomerase family protein</fullName>
    </submittedName>
</protein>
<keyword evidence="4" id="KW-1185">Reference proteome</keyword>
<evidence type="ECO:0000313" key="3">
    <source>
        <dbReference type="EMBL" id="MEN3068165.1"/>
    </source>
</evidence>
<proteinExistence type="predicted"/>
<evidence type="ECO:0000259" key="2">
    <source>
        <dbReference type="Pfam" id="PF16036"/>
    </source>
</evidence>
<dbReference type="EMBL" id="JBDIVE010000002">
    <property type="protein sequence ID" value="MEN3068165.1"/>
    <property type="molecule type" value="Genomic_DNA"/>
</dbReference>
<dbReference type="GO" id="GO:0016853">
    <property type="term" value="F:isomerase activity"/>
    <property type="evidence" value="ECO:0007669"/>
    <property type="project" value="UniProtKB-KW"/>
</dbReference>
<dbReference type="InterPro" id="IPR016087">
    <property type="entry name" value="Chalcone_isomerase"/>
</dbReference>